<dbReference type="FunCoup" id="A0A3N4M3K2">
    <property type="interactions" value="416"/>
</dbReference>
<sequence length="273" mass="30822">PPAARHSGKQSGLTSSQRSALAQFTSFTQCPEKIAAKFLKSHSWNVEVAVDSYFSSNNAAGSAPSPSAGVSISSIHKVFDKYRERNDPQDVINVNGTMAYIQGLGMDLEEPAVLALCEALKAPTMGEFSRNEFVEGWKNMGCDTIEKMRAKIPELRNNISNDEATFKRVYLFTYTFARPPGQKSLPLDTAIEYWKLLLERKWKTHINLWIEFLEKEYKRSIAKDTWNMLYDFMGLCNNDPELKSYDEEGAWPSILDSFVAFVRRKAGGDMDTS</sequence>
<evidence type="ECO:0000256" key="1">
    <source>
        <dbReference type="ARBA" id="ARBA00022786"/>
    </source>
</evidence>
<dbReference type="PROSITE" id="PS51229">
    <property type="entry name" value="DCUN1"/>
    <property type="match status" value="1"/>
</dbReference>
<organism evidence="4 5">
    <name type="scientific">Terfezia boudieri ATCC MYA-4762</name>
    <dbReference type="NCBI Taxonomy" id="1051890"/>
    <lineage>
        <taxon>Eukaryota</taxon>
        <taxon>Fungi</taxon>
        <taxon>Dikarya</taxon>
        <taxon>Ascomycota</taxon>
        <taxon>Pezizomycotina</taxon>
        <taxon>Pezizomycetes</taxon>
        <taxon>Pezizales</taxon>
        <taxon>Pezizaceae</taxon>
        <taxon>Terfezia</taxon>
    </lineage>
</organism>
<gene>
    <name evidence="4" type="ORF">L211DRAFT_775951</name>
</gene>
<dbReference type="InterPro" id="IPR014764">
    <property type="entry name" value="DCN-prot"/>
</dbReference>
<dbReference type="SUPFAM" id="SSF46934">
    <property type="entry name" value="UBA-like"/>
    <property type="match status" value="1"/>
</dbReference>
<dbReference type="Pfam" id="PF14555">
    <property type="entry name" value="UBA_4"/>
    <property type="match status" value="1"/>
</dbReference>
<dbReference type="Gene3D" id="1.10.238.10">
    <property type="entry name" value="EF-hand"/>
    <property type="match status" value="1"/>
</dbReference>
<dbReference type="InterPro" id="IPR005176">
    <property type="entry name" value="PONY_dom"/>
</dbReference>
<evidence type="ECO:0000259" key="3">
    <source>
        <dbReference type="PROSITE" id="PS51229"/>
    </source>
</evidence>
<dbReference type="GO" id="GO:0000151">
    <property type="term" value="C:ubiquitin ligase complex"/>
    <property type="evidence" value="ECO:0007669"/>
    <property type="project" value="TreeGrafter"/>
</dbReference>
<dbReference type="GO" id="GO:0031624">
    <property type="term" value="F:ubiquitin conjugating enzyme binding"/>
    <property type="evidence" value="ECO:0007669"/>
    <property type="project" value="TreeGrafter"/>
</dbReference>
<dbReference type="PANTHER" id="PTHR12281:SF31">
    <property type="entry name" value="DCN1-LIKE PROTEIN 3"/>
    <property type="match status" value="1"/>
</dbReference>
<dbReference type="Pfam" id="PF03556">
    <property type="entry name" value="Cullin_binding"/>
    <property type="match status" value="1"/>
</dbReference>
<reference evidence="4 5" key="1">
    <citation type="journal article" date="2018" name="Nat. Ecol. Evol.">
        <title>Pezizomycetes genomes reveal the molecular basis of ectomycorrhizal truffle lifestyle.</title>
        <authorList>
            <person name="Murat C."/>
            <person name="Payen T."/>
            <person name="Noel B."/>
            <person name="Kuo A."/>
            <person name="Morin E."/>
            <person name="Chen J."/>
            <person name="Kohler A."/>
            <person name="Krizsan K."/>
            <person name="Balestrini R."/>
            <person name="Da Silva C."/>
            <person name="Montanini B."/>
            <person name="Hainaut M."/>
            <person name="Levati E."/>
            <person name="Barry K.W."/>
            <person name="Belfiori B."/>
            <person name="Cichocki N."/>
            <person name="Clum A."/>
            <person name="Dockter R.B."/>
            <person name="Fauchery L."/>
            <person name="Guy J."/>
            <person name="Iotti M."/>
            <person name="Le Tacon F."/>
            <person name="Lindquist E.A."/>
            <person name="Lipzen A."/>
            <person name="Malagnac F."/>
            <person name="Mello A."/>
            <person name="Molinier V."/>
            <person name="Miyauchi S."/>
            <person name="Poulain J."/>
            <person name="Riccioni C."/>
            <person name="Rubini A."/>
            <person name="Sitrit Y."/>
            <person name="Splivallo R."/>
            <person name="Traeger S."/>
            <person name="Wang M."/>
            <person name="Zifcakova L."/>
            <person name="Wipf D."/>
            <person name="Zambonelli A."/>
            <person name="Paolocci F."/>
            <person name="Nowrousian M."/>
            <person name="Ottonello S."/>
            <person name="Baldrian P."/>
            <person name="Spatafora J.W."/>
            <person name="Henrissat B."/>
            <person name="Nagy L.G."/>
            <person name="Aury J.M."/>
            <person name="Wincker P."/>
            <person name="Grigoriev I.V."/>
            <person name="Bonfante P."/>
            <person name="Martin F.M."/>
        </authorList>
    </citation>
    <scope>NUCLEOTIDE SEQUENCE [LARGE SCALE GENOMIC DNA]</scope>
    <source>
        <strain evidence="4 5">ATCC MYA-4762</strain>
    </source>
</reference>
<accession>A0A3N4M3K2</accession>
<dbReference type="STRING" id="1051890.A0A3N4M3K2"/>
<evidence type="ECO:0000256" key="2">
    <source>
        <dbReference type="RuleBase" id="RU410713"/>
    </source>
</evidence>
<dbReference type="InterPro" id="IPR042460">
    <property type="entry name" value="DCN1-like_PONY"/>
</dbReference>
<feature type="non-terminal residue" evidence="4">
    <location>
        <position position="1"/>
    </location>
</feature>
<dbReference type="GO" id="GO:0045116">
    <property type="term" value="P:protein neddylation"/>
    <property type="evidence" value="ECO:0007669"/>
    <property type="project" value="TreeGrafter"/>
</dbReference>
<dbReference type="EMBL" id="ML121527">
    <property type="protein sequence ID" value="RPB29746.1"/>
    <property type="molecule type" value="Genomic_DNA"/>
</dbReference>
<dbReference type="InterPro" id="IPR009060">
    <property type="entry name" value="UBA-like_sf"/>
</dbReference>
<feature type="domain" description="DCUN1" evidence="3">
    <location>
        <begin position="70"/>
        <end position="263"/>
    </location>
</feature>
<dbReference type="GO" id="GO:0032182">
    <property type="term" value="F:ubiquitin-like protein binding"/>
    <property type="evidence" value="ECO:0007669"/>
    <property type="project" value="TreeGrafter"/>
</dbReference>
<dbReference type="PANTHER" id="PTHR12281">
    <property type="entry name" value="RP42 RELATED"/>
    <property type="match status" value="1"/>
</dbReference>
<dbReference type="GO" id="GO:0097602">
    <property type="term" value="F:cullin family protein binding"/>
    <property type="evidence" value="ECO:0007669"/>
    <property type="project" value="TreeGrafter"/>
</dbReference>
<keyword evidence="5" id="KW-1185">Reference proteome</keyword>
<evidence type="ECO:0000313" key="4">
    <source>
        <dbReference type="EMBL" id="RPB29746.1"/>
    </source>
</evidence>
<protein>
    <recommendedName>
        <fullName evidence="2">Defective in cullin neddylation protein</fullName>
    </recommendedName>
</protein>
<dbReference type="Proteomes" id="UP000267821">
    <property type="component" value="Unassembled WGS sequence"/>
</dbReference>
<dbReference type="GO" id="GO:0005886">
    <property type="term" value="C:plasma membrane"/>
    <property type="evidence" value="ECO:0007669"/>
    <property type="project" value="UniProtKB-ARBA"/>
</dbReference>
<proteinExistence type="predicted"/>
<evidence type="ECO:0000313" key="5">
    <source>
        <dbReference type="Proteomes" id="UP000267821"/>
    </source>
</evidence>
<name>A0A3N4M3K2_9PEZI</name>
<keyword evidence="1" id="KW-0833">Ubl conjugation pathway</keyword>
<dbReference type="FunFam" id="1.10.238.200:FF:000003">
    <property type="entry name" value="DCN1-like protein 3"/>
    <property type="match status" value="1"/>
</dbReference>
<dbReference type="AlphaFoldDB" id="A0A3N4M3K2"/>
<dbReference type="Gene3D" id="1.10.238.200">
    <property type="entry name" value="Cullin, PONY binding domain"/>
    <property type="match status" value="1"/>
</dbReference>
<dbReference type="OrthoDB" id="27198at2759"/>
<dbReference type="InParanoid" id="A0A3N4M3K2"/>
<comment type="function">
    <text evidence="2">Neddylation of cullins play an essential role in the regulation of SCF-type complexes activity.</text>
</comment>
<dbReference type="CDD" id="cd14350">
    <property type="entry name" value="UBA_DCNL"/>
    <property type="match status" value="1"/>
</dbReference>
<dbReference type="Gene3D" id="1.10.8.10">
    <property type="entry name" value="DNA helicase RuvA subunit, C-terminal domain"/>
    <property type="match status" value="1"/>
</dbReference>